<dbReference type="AlphaFoldDB" id="A0AAQ3PAT8"/>
<organism evidence="2 3">
    <name type="scientific">Vigna mungo</name>
    <name type="common">Black gram</name>
    <name type="synonym">Phaseolus mungo</name>
    <dbReference type="NCBI Taxonomy" id="3915"/>
    <lineage>
        <taxon>Eukaryota</taxon>
        <taxon>Viridiplantae</taxon>
        <taxon>Streptophyta</taxon>
        <taxon>Embryophyta</taxon>
        <taxon>Tracheophyta</taxon>
        <taxon>Spermatophyta</taxon>
        <taxon>Magnoliopsida</taxon>
        <taxon>eudicotyledons</taxon>
        <taxon>Gunneridae</taxon>
        <taxon>Pentapetalae</taxon>
        <taxon>rosids</taxon>
        <taxon>fabids</taxon>
        <taxon>Fabales</taxon>
        <taxon>Fabaceae</taxon>
        <taxon>Papilionoideae</taxon>
        <taxon>50 kb inversion clade</taxon>
        <taxon>NPAAA clade</taxon>
        <taxon>indigoferoid/millettioid clade</taxon>
        <taxon>Phaseoleae</taxon>
        <taxon>Vigna</taxon>
    </lineage>
</organism>
<feature type="transmembrane region" description="Helical" evidence="1">
    <location>
        <begin position="79"/>
        <end position="99"/>
    </location>
</feature>
<reference evidence="2 3" key="1">
    <citation type="journal article" date="2023" name="Life. Sci Alliance">
        <title>Evolutionary insights into 3D genome organization and epigenetic landscape of Vigna mungo.</title>
        <authorList>
            <person name="Junaid A."/>
            <person name="Singh B."/>
            <person name="Bhatia S."/>
        </authorList>
    </citation>
    <scope>NUCLEOTIDE SEQUENCE [LARGE SCALE GENOMIC DNA]</scope>
    <source>
        <strain evidence="2">Urdbean</strain>
    </source>
</reference>
<sequence length="135" mass="14815">MSSTYAFDHSWSPLRMLACAPLHDLNGCPTGPTWISLHHPQACTGTTLSSFFRLLIKVILALYTLYAVGIRFFTSNPFLGADIGFLGSSFIFFILSLAARRSSKMGTGKGFFSLLEYCRGKSAFCGTSFLTVSIY</sequence>
<name>A0AAQ3PAT8_VIGMU</name>
<evidence type="ECO:0000313" key="3">
    <source>
        <dbReference type="Proteomes" id="UP001374535"/>
    </source>
</evidence>
<keyword evidence="1" id="KW-0812">Transmembrane</keyword>
<accession>A0AAQ3PAT8</accession>
<feature type="transmembrane region" description="Helical" evidence="1">
    <location>
        <begin position="54"/>
        <end position="73"/>
    </location>
</feature>
<protein>
    <submittedName>
        <fullName evidence="2">Uncharacterized protein</fullName>
    </submittedName>
</protein>
<dbReference type="Proteomes" id="UP001374535">
    <property type="component" value="Chromosome 1"/>
</dbReference>
<keyword evidence="1" id="KW-0472">Membrane</keyword>
<dbReference type="EMBL" id="CP144700">
    <property type="protein sequence ID" value="WVZ24147.1"/>
    <property type="molecule type" value="Genomic_DNA"/>
</dbReference>
<evidence type="ECO:0000313" key="2">
    <source>
        <dbReference type="EMBL" id="WVZ24147.1"/>
    </source>
</evidence>
<gene>
    <name evidence="2" type="ORF">V8G54_002691</name>
</gene>
<proteinExistence type="predicted"/>
<keyword evidence="1" id="KW-1133">Transmembrane helix</keyword>
<evidence type="ECO:0000256" key="1">
    <source>
        <dbReference type="SAM" id="Phobius"/>
    </source>
</evidence>
<keyword evidence="3" id="KW-1185">Reference proteome</keyword>